<reference evidence="1" key="2">
    <citation type="journal article" date="2015" name="Fish Shellfish Immunol.">
        <title>Early steps in the European eel (Anguilla anguilla)-Vibrio vulnificus interaction in the gills: Role of the RtxA13 toxin.</title>
        <authorList>
            <person name="Callol A."/>
            <person name="Pajuelo D."/>
            <person name="Ebbesson L."/>
            <person name="Teles M."/>
            <person name="MacKenzie S."/>
            <person name="Amaro C."/>
        </authorList>
    </citation>
    <scope>NUCLEOTIDE SEQUENCE</scope>
</reference>
<organism evidence="1">
    <name type="scientific">Anguilla anguilla</name>
    <name type="common">European freshwater eel</name>
    <name type="synonym">Muraena anguilla</name>
    <dbReference type="NCBI Taxonomy" id="7936"/>
    <lineage>
        <taxon>Eukaryota</taxon>
        <taxon>Metazoa</taxon>
        <taxon>Chordata</taxon>
        <taxon>Craniata</taxon>
        <taxon>Vertebrata</taxon>
        <taxon>Euteleostomi</taxon>
        <taxon>Actinopterygii</taxon>
        <taxon>Neopterygii</taxon>
        <taxon>Teleostei</taxon>
        <taxon>Anguilliformes</taxon>
        <taxon>Anguillidae</taxon>
        <taxon>Anguilla</taxon>
    </lineage>
</organism>
<name>A0A0E9QBW1_ANGAN</name>
<evidence type="ECO:0000313" key="1">
    <source>
        <dbReference type="EMBL" id="JAH13805.1"/>
    </source>
</evidence>
<proteinExistence type="predicted"/>
<dbReference type="EMBL" id="GBXM01094772">
    <property type="protein sequence ID" value="JAH13805.1"/>
    <property type="molecule type" value="Transcribed_RNA"/>
</dbReference>
<sequence length="19" mass="2021">MLYARNGSLSTSVVKKLPG</sequence>
<reference evidence="1" key="1">
    <citation type="submission" date="2014-11" db="EMBL/GenBank/DDBJ databases">
        <authorList>
            <person name="Amaro Gonzalez C."/>
        </authorList>
    </citation>
    <scope>NUCLEOTIDE SEQUENCE</scope>
</reference>
<dbReference type="AlphaFoldDB" id="A0A0E9QBW1"/>
<protein>
    <submittedName>
        <fullName evidence="1">Uncharacterized protein</fullName>
    </submittedName>
</protein>
<accession>A0A0E9QBW1</accession>